<dbReference type="Pfam" id="PF26084">
    <property type="entry name" value="PWI_Topors"/>
    <property type="match status" value="1"/>
</dbReference>
<feature type="domain" description="RING-type" evidence="6">
    <location>
        <begin position="70"/>
        <end position="109"/>
    </location>
</feature>
<dbReference type="SUPFAM" id="SSF57850">
    <property type="entry name" value="RING/U-box"/>
    <property type="match status" value="1"/>
</dbReference>
<organism evidence="7 8">
    <name type="scientific">Oesophagostomum dentatum</name>
    <name type="common">Nodular worm</name>
    <dbReference type="NCBI Taxonomy" id="61180"/>
    <lineage>
        <taxon>Eukaryota</taxon>
        <taxon>Metazoa</taxon>
        <taxon>Ecdysozoa</taxon>
        <taxon>Nematoda</taxon>
        <taxon>Chromadorea</taxon>
        <taxon>Rhabditida</taxon>
        <taxon>Rhabditina</taxon>
        <taxon>Rhabditomorpha</taxon>
        <taxon>Strongyloidea</taxon>
        <taxon>Strongylidae</taxon>
        <taxon>Oesophagostomum</taxon>
    </lineage>
</organism>
<name>A0A0B1T2M1_OESDE</name>
<evidence type="ECO:0000256" key="2">
    <source>
        <dbReference type="ARBA" id="ARBA00022771"/>
    </source>
</evidence>
<dbReference type="Pfam" id="PF00097">
    <property type="entry name" value="zf-C3HC4"/>
    <property type="match status" value="1"/>
</dbReference>
<dbReference type="Gene3D" id="3.30.40.10">
    <property type="entry name" value="Zinc/RING finger domain, C3HC4 (zinc finger)"/>
    <property type="match status" value="1"/>
</dbReference>
<dbReference type="InterPro" id="IPR013083">
    <property type="entry name" value="Znf_RING/FYVE/PHD"/>
</dbReference>
<dbReference type="SMART" id="SM00184">
    <property type="entry name" value="RING"/>
    <property type="match status" value="1"/>
</dbReference>
<dbReference type="PANTHER" id="PTHR15315:SF26">
    <property type="entry name" value="E3 UBIQUITIN-PROTEIN LIGASE NRDP1"/>
    <property type="match status" value="1"/>
</dbReference>
<dbReference type="Proteomes" id="UP000053660">
    <property type="component" value="Unassembled WGS sequence"/>
</dbReference>
<dbReference type="InterPro" id="IPR058745">
    <property type="entry name" value="PWI_Topors"/>
</dbReference>
<dbReference type="InterPro" id="IPR018957">
    <property type="entry name" value="Znf_C3HC4_RING-type"/>
</dbReference>
<dbReference type="AlphaFoldDB" id="A0A0B1T2M1"/>
<feature type="region of interest" description="Disordered" evidence="5">
    <location>
        <begin position="1"/>
        <end position="40"/>
    </location>
</feature>
<evidence type="ECO:0000259" key="6">
    <source>
        <dbReference type="PROSITE" id="PS50089"/>
    </source>
</evidence>
<evidence type="ECO:0000256" key="1">
    <source>
        <dbReference type="ARBA" id="ARBA00022723"/>
    </source>
</evidence>
<evidence type="ECO:0000313" key="8">
    <source>
        <dbReference type="Proteomes" id="UP000053660"/>
    </source>
</evidence>
<sequence>MKPFRRTNRERDFVMDLRRKRGRRSTSSRNTKADRTVKTSANTVQDEGVRLKIAKSSNSELEVADETEECSICLEQIADPTQSDSCPHSFCFSCLQEWIKYSDKCPLCNTPMKTIRFTPYVFRENADSRERLRNFLVRELTVIWRKRKLNETTEQYVGELNVLLAYILLWCRQYQINSVQFMEKLLSIGFAPVSARRFQFELYEFASIPLQFDGDLRQKLVQLLSTIKGT</sequence>
<dbReference type="PROSITE" id="PS50089">
    <property type="entry name" value="ZF_RING_2"/>
    <property type="match status" value="1"/>
</dbReference>
<proteinExistence type="predicted"/>
<protein>
    <submittedName>
        <fullName evidence="7">Zinc finger, C3HC4 type</fullName>
    </submittedName>
</protein>
<feature type="compositionally biased region" description="Basic and acidic residues" evidence="5">
    <location>
        <begin position="7"/>
        <end position="17"/>
    </location>
</feature>
<keyword evidence="8" id="KW-1185">Reference proteome</keyword>
<dbReference type="PROSITE" id="PS00518">
    <property type="entry name" value="ZF_RING_1"/>
    <property type="match status" value="1"/>
</dbReference>
<reference evidence="7 8" key="1">
    <citation type="submission" date="2014-03" db="EMBL/GenBank/DDBJ databases">
        <title>Draft genome of the hookworm Oesophagostomum dentatum.</title>
        <authorList>
            <person name="Mitreva M."/>
        </authorList>
    </citation>
    <scope>NUCLEOTIDE SEQUENCE [LARGE SCALE GENOMIC DNA]</scope>
    <source>
        <strain evidence="7 8">OD-Hann</strain>
    </source>
</reference>
<dbReference type="InterPro" id="IPR017907">
    <property type="entry name" value="Znf_RING_CS"/>
</dbReference>
<keyword evidence="1" id="KW-0479">Metal-binding</keyword>
<accession>A0A0B1T2M1</accession>
<evidence type="ECO:0000256" key="4">
    <source>
        <dbReference type="PROSITE-ProRule" id="PRU00175"/>
    </source>
</evidence>
<dbReference type="GO" id="GO:0008270">
    <property type="term" value="F:zinc ion binding"/>
    <property type="evidence" value="ECO:0007669"/>
    <property type="project" value="UniProtKB-KW"/>
</dbReference>
<dbReference type="OrthoDB" id="5878012at2759"/>
<evidence type="ECO:0000313" key="7">
    <source>
        <dbReference type="EMBL" id="KHJ90032.1"/>
    </source>
</evidence>
<evidence type="ECO:0000256" key="3">
    <source>
        <dbReference type="ARBA" id="ARBA00022833"/>
    </source>
</evidence>
<gene>
    <name evidence="7" type="ORF">OESDEN_10131</name>
</gene>
<dbReference type="EMBL" id="KN553465">
    <property type="protein sequence ID" value="KHJ90032.1"/>
    <property type="molecule type" value="Genomic_DNA"/>
</dbReference>
<keyword evidence="3" id="KW-0862">Zinc</keyword>
<keyword evidence="2 4" id="KW-0863">Zinc-finger</keyword>
<dbReference type="InterPro" id="IPR001841">
    <property type="entry name" value="Znf_RING"/>
</dbReference>
<dbReference type="PANTHER" id="PTHR15315">
    <property type="entry name" value="RING FINGER PROTEIN 41, 151"/>
    <property type="match status" value="1"/>
</dbReference>
<evidence type="ECO:0000256" key="5">
    <source>
        <dbReference type="SAM" id="MobiDB-lite"/>
    </source>
</evidence>